<comment type="caution">
    <text evidence="1">The sequence shown here is derived from an EMBL/GenBank/DDBJ whole genome shotgun (WGS) entry which is preliminary data.</text>
</comment>
<gene>
    <name evidence="1" type="ORF">Patl1_11473</name>
</gene>
<accession>A0ACC1A3Z0</accession>
<name>A0ACC1A3Z0_9ROSI</name>
<organism evidence="1 2">
    <name type="scientific">Pistacia atlantica</name>
    <dbReference type="NCBI Taxonomy" id="434234"/>
    <lineage>
        <taxon>Eukaryota</taxon>
        <taxon>Viridiplantae</taxon>
        <taxon>Streptophyta</taxon>
        <taxon>Embryophyta</taxon>
        <taxon>Tracheophyta</taxon>
        <taxon>Spermatophyta</taxon>
        <taxon>Magnoliopsida</taxon>
        <taxon>eudicotyledons</taxon>
        <taxon>Gunneridae</taxon>
        <taxon>Pentapetalae</taxon>
        <taxon>rosids</taxon>
        <taxon>malvids</taxon>
        <taxon>Sapindales</taxon>
        <taxon>Anacardiaceae</taxon>
        <taxon>Pistacia</taxon>
    </lineage>
</organism>
<proteinExistence type="predicted"/>
<dbReference type="Proteomes" id="UP001164250">
    <property type="component" value="Chromosome 12"/>
</dbReference>
<evidence type="ECO:0000313" key="2">
    <source>
        <dbReference type="Proteomes" id="UP001164250"/>
    </source>
</evidence>
<dbReference type="EMBL" id="CM047908">
    <property type="protein sequence ID" value="KAJ0080743.1"/>
    <property type="molecule type" value="Genomic_DNA"/>
</dbReference>
<evidence type="ECO:0000313" key="1">
    <source>
        <dbReference type="EMBL" id="KAJ0080743.1"/>
    </source>
</evidence>
<keyword evidence="2" id="KW-1185">Reference proteome</keyword>
<reference evidence="2" key="1">
    <citation type="journal article" date="2023" name="G3 (Bethesda)">
        <title>Genome assembly and association tests identify interacting loci associated with vigor, precocity, and sex in interspecific pistachio rootstocks.</title>
        <authorList>
            <person name="Palmer W."/>
            <person name="Jacygrad E."/>
            <person name="Sagayaradj S."/>
            <person name="Cavanaugh K."/>
            <person name="Han R."/>
            <person name="Bertier L."/>
            <person name="Beede B."/>
            <person name="Kafkas S."/>
            <person name="Golino D."/>
            <person name="Preece J."/>
            <person name="Michelmore R."/>
        </authorList>
    </citation>
    <scope>NUCLEOTIDE SEQUENCE [LARGE SCALE GENOMIC DNA]</scope>
</reference>
<protein>
    <submittedName>
        <fullName evidence="1">Uncharacterized protein</fullName>
    </submittedName>
</protein>
<sequence>MTFSVEGLKTNILKSDPSLCNHQIKSTCLQHSVATKLYFFFLRSIALVISCMGAAYETAKSGVGVAMMRPELVWSVGAYTITHLSNKKIEKELKAKMPSLDEKHAMEPEEVSHELLLYSRFSSSPGSPAMAY</sequence>